<accession>A0A0B6AUQ5</accession>
<evidence type="ECO:0000313" key="1">
    <source>
        <dbReference type="EMBL" id="AJI24857.1"/>
    </source>
</evidence>
<dbReference type="Proteomes" id="UP000031829">
    <property type="component" value="Chromosome"/>
</dbReference>
<sequence>MEFYHDLFLYAPYLSAFVLYILCYYMLREARFTAFHAEPVTDHVNAGIDPSVLTIWKRRNVFIHVYRKTPVKEKNNDEEDPFLLKNTSYI</sequence>
<dbReference type="AlphaFoldDB" id="A0A0B6AUQ5"/>
<proteinExistence type="predicted"/>
<dbReference type="HOGENOM" id="CLU_188157_0_0_9"/>
<dbReference type="KEGG" id="bmeg:BG04_931"/>
<dbReference type="EMBL" id="CP009920">
    <property type="protein sequence ID" value="AJI24857.1"/>
    <property type="molecule type" value="Genomic_DNA"/>
</dbReference>
<organism evidence="1 2">
    <name type="scientific">Priestia megaterium (strain ATCC 14581 / DSM 32 / CCUG 1817 / JCM 2506 / NBRC 15308 / NCIMB 9376 / NCTC 10342 / NRRL B-14308 / VKM B-512 / Ford 19)</name>
    <name type="common">Bacillus megaterium</name>
    <dbReference type="NCBI Taxonomy" id="1348623"/>
    <lineage>
        <taxon>Bacteria</taxon>
        <taxon>Bacillati</taxon>
        <taxon>Bacillota</taxon>
        <taxon>Bacilli</taxon>
        <taxon>Bacillales</taxon>
        <taxon>Bacillaceae</taxon>
        <taxon>Priestia</taxon>
    </lineage>
</organism>
<name>A0A0B6AUQ5_PRIM2</name>
<dbReference type="GeneID" id="93644412"/>
<gene>
    <name evidence="1" type="ORF">BG04_931</name>
</gene>
<evidence type="ECO:0000313" key="2">
    <source>
        <dbReference type="Proteomes" id="UP000031829"/>
    </source>
</evidence>
<reference evidence="1 2" key="1">
    <citation type="journal article" date="2015" name="Genome Announc.">
        <title>Complete genome sequences for 35 biothreat assay-relevant bacillus species.</title>
        <authorList>
            <person name="Johnson S.L."/>
            <person name="Daligault H.E."/>
            <person name="Davenport K.W."/>
            <person name="Jaissle J."/>
            <person name="Frey K.G."/>
            <person name="Ladner J.T."/>
            <person name="Broomall S.M."/>
            <person name="Bishop-Lilly K.A."/>
            <person name="Bruce D.C."/>
            <person name="Gibbons H.S."/>
            <person name="Coyne S.R."/>
            <person name="Lo C.C."/>
            <person name="Meincke L."/>
            <person name="Munk A.C."/>
            <person name="Koroleva G.I."/>
            <person name="Rosenzweig C.N."/>
            <person name="Palacios G.F."/>
            <person name="Redden C.L."/>
            <person name="Minogue T.D."/>
            <person name="Chain P.S."/>
        </authorList>
    </citation>
    <scope>NUCLEOTIDE SEQUENCE [LARGE SCALE GENOMIC DNA]</scope>
    <source>
        <strain evidence="2">ATCC 14581 / DSM 32 / JCM 2506 / NBRC 15308 / NCIMB 9376 / NCTC 10342 / NRRL B-14308 / VKM B-512</strain>
    </source>
</reference>
<dbReference type="RefSeq" id="WP_013058702.1">
    <property type="nucleotide sequence ID" value="NZ_CP009920.1"/>
</dbReference>
<protein>
    <submittedName>
        <fullName evidence="1">Uncharacterized protein</fullName>
    </submittedName>
</protein>